<sequence>MSDAISKKKIKRFDKIENQRRFFDLFSRSYHLTGFLSCGLANRTRKRSLKILNLSEGGIVCDLMCGNGDNIGILKKYFRCEKIIGVDVSGGMIRRAQERFGKKDIVYFTENALASSVPSDSCDAVSCIFGFKTLRPEQRDILISEVYRILKPSGTFVFTELSEPAGFARFFWSLYFVYFLPQIGKLISYPFVGKEYLANSIRDFGAIFSDEPSFRSVFPKVNLFRWYGGIVTGAFGQKCSSDRSGNFS</sequence>
<protein>
    <submittedName>
        <fullName evidence="1">Methyltransferase, UbiE/COQ5 family</fullName>
    </submittedName>
</protein>
<gene>
    <name evidence="1" type="ORF">LEP1GSC060_0583</name>
</gene>
<organism evidence="1 2">
    <name type="scientific">Leptospira weilii serovar Ranarum str. ICFT</name>
    <dbReference type="NCBI Taxonomy" id="1218598"/>
    <lineage>
        <taxon>Bacteria</taxon>
        <taxon>Pseudomonadati</taxon>
        <taxon>Spirochaetota</taxon>
        <taxon>Spirochaetia</taxon>
        <taxon>Leptospirales</taxon>
        <taxon>Leptospiraceae</taxon>
        <taxon>Leptospira</taxon>
    </lineage>
</organism>
<dbReference type="STRING" id="1218598.LEP1GSC060_0583"/>
<dbReference type="EMBL" id="AOHC02000019">
    <property type="protein sequence ID" value="EMY78734.1"/>
    <property type="molecule type" value="Genomic_DNA"/>
</dbReference>
<evidence type="ECO:0000313" key="1">
    <source>
        <dbReference type="EMBL" id="EMY78734.1"/>
    </source>
</evidence>
<dbReference type="AlphaFoldDB" id="N1WNK5"/>
<dbReference type="OrthoDB" id="9791837at2"/>
<dbReference type="GO" id="GO:0032259">
    <property type="term" value="P:methylation"/>
    <property type="evidence" value="ECO:0007669"/>
    <property type="project" value="UniProtKB-KW"/>
</dbReference>
<accession>N1WNK5</accession>
<keyword evidence="1" id="KW-0489">Methyltransferase</keyword>
<dbReference type="InterPro" id="IPR050508">
    <property type="entry name" value="Methyltransf_Superfamily"/>
</dbReference>
<dbReference type="GO" id="GO:0008168">
    <property type="term" value="F:methyltransferase activity"/>
    <property type="evidence" value="ECO:0007669"/>
    <property type="project" value="UniProtKB-KW"/>
</dbReference>
<dbReference type="Gene3D" id="3.40.50.150">
    <property type="entry name" value="Vaccinia Virus protein VP39"/>
    <property type="match status" value="1"/>
</dbReference>
<dbReference type="PANTHER" id="PTHR42912">
    <property type="entry name" value="METHYLTRANSFERASE"/>
    <property type="match status" value="1"/>
</dbReference>
<dbReference type="RefSeq" id="WP_002997759.1">
    <property type="nucleotide sequence ID" value="NZ_AOHC02000019.1"/>
</dbReference>
<comment type="caution">
    <text evidence="1">The sequence shown here is derived from an EMBL/GenBank/DDBJ whole genome shotgun (WGS) entry which is preliminary data.</text>
</comment>
<keyword evidence="1" id="KW-0808">Transferase</keyword>
<dbReference type="PANTHER" id="PTHR42912:SF80">
    <property type="entry name" value="METHYLTRANSFERASE DOMAIN-CONTAINING PROTEIN"/>
    <property type="match status" value="1"/>
</dbReference>
<dbReference type="InterPro" id="IPR029063">
    <property type="entry name" value="SAM-dependent_MTases_sf"/>
</dbReference>
<proteinExistence type="predicted"/>
<name>N1WNK5_9LEPT</name>
<dbReference type="Pfam" id="PF01209">
    <property type="entry name" value="Ubie_methyltran"/>
    <property type="match status" value="1"/>
</dbReference>
<dbReference type="CDD" id="cd02440">
    <property type="entry name" value="AdoMet_MTases"/>
    <property type="match status" value="1"/>
</dbReference>
<keyword evidence="2" id="KW-1185">Reference proteome</keyword>
<evidence type="ECO:0000313" key="2">
    <source>
        <dbReference type="Proteomes" id="UP000012313"/>
    </source>
</evidence>
<dbReference type="SUPFAM" id="SSF53335">
    <property type="entry name" value="S-adenosyl-L-methionine-dependent methyltransferases"/>
    <property type="match status" value="1"/>
</dbReference>
<reference evidence="1" key="1">
    <citation type="submission" date="2013-03" db="EMBL/GenBank/DDBJ databases">
        <authorList>
            <person name="Harkins D.M."/>
            <person name="Durkin A.S."/>
            <person name="Brinkac L.M."/>
            <person name="Haft D.H."/>
            <person name="Selengut J.D."/>
            <person name="Sanka R."/>
            <person name="DePew J."/>
            <person name="Purushe J."/>
            <person name="Hartskeerl R.A."/>
            <person name="Ahmed A."/>
            <person name="van der Linden H."/>
            <person name="Goris M.G.A."/>
            <person name="Vinetz J.M."/>
            <person name="Sutton G.G."/>
            <person name="Nierman W.C."/>
            <person name="Fouts D.E."/>
        </authorList>
    </citation>
    <scope>NUCLEOTIDE SEQUENCE [LARGE SCALE GENOMIC DNA]</scope>
    <source>
        <strain evidence="1">ICFT</strain>
    </source>
</reference>
<dbReference type="Proteomes" id="UP000012313">
    <property type="component" value="Unassembled WGS sequence"/>
</dbReference>